<evidence type="ECO:0000313" key="2">
    <source>
        <dbReference type="EMBL" id="AWK76815.1"/>
    </source>
</evidence>
<name>A0A2S2C7G5_9NOCA</name>
<dbReference type="GO" id="GO:0004803">
    <property type="term" value="F:transposase activity"/>
    <property type="evidence" value="ECO:0007669"/>
    <property type="project" value="InterPro"/>
</dbReference>
<gene>
    <name evidence="2" type="ORF">CBI38_36025</name>
</gene>
<proteinExistence type="predicted"/>
<dbReference type="Pfam" id="PF02371">
    <property type="entry name" value="Transposase_20"/>
    <property type="match status" value="1"/>
</dbReference>
<dbReference type="GO" id="GO:0003677">
    <property type="term" value="F:DNA binding"/>
    <property type="evidence" value="ECO:0007669"/>
    <property type="project" value="InterPro"/>
</dbReference>
<dbReference type="EMBL" id="CP021356">
    <property type="protein sequence ID" value="AWK76815.1"/>
    <property type="molecule type" value="Genomic_DNA"/>
</dbReference>
<accession>A0A2S2C7G5</accession>
<dbReference type="InterPro" id="IPR003346">
    <property type="entry name" value="Transposase_20"/>
</dbReference>
<protein>
    <recommendedName>
        <fullName evidence="1">Transposase IS116/IS110/IS902 C-terminal domain-containing protein</fullName>
    </recommendedName>
</protein>
<dbReference type="GO" id="GO:0006313">
    <property type="term" value="P:DNA transposition"/>
    <property type="evidence" value="ECO:0007669"/>
    <property type="project" value="InterPro"/>
</dbReference>
<feature type="domain" description="Transposase IS116/IS110/IS902 C-terminal" evidence="1">
    <location>
        <begin position="1"/>
        <end position="54"/>
    </location>
</feature>
<dbReference type="Proteomes" id="UP000245711">
    <property type="component" value="Plasmid pRB29"/>
</dbReference>
<evidence type="ECO:0000313" key="3">
    <source>
        <dbReference type="Proteomes" id="UP000245711"/>
    </source>
</evidence>
<dbReference type="KEGG" id="roz:CBI38_36025"/>
<geneLocation type="plasmid" evidence="3">
    <name>prb29</name>
</geneLocation>
<keyword evidence="3" id="KW-1185">Reference proteome</keyword>
<dbReference type="AlphaFoldDB" id="A0A2S2C7G5"/>
<keyword evidence="2" id="KW-0614">Plasmid</keyword>
<evidence type="ECO:0000259" key="1">
    <source>
        <dbReference type="Pfam" id="PF02371"/>
    </source>
</evidence>
<reference evidence="2 3" key="1">
    <citation type="submission" date="2017-05" db="EMBL/GenBank/DDBJ databases">
        <title>Isolation of Rhodococcus sp. S2-17 biodegrading of BP-3.</title>
        <authorList>
            <person name="Lee Y."/>
            <person name="Kim K.H."/>
            <person name="Chun B.H."/>
            <person name="Jung H.S."/>
            <person name="Jeon C.O."/>
        </authorList>
    </citation>
    <scope>NUCLEOTIDE SEQUENCE [LARGE SCALE GENOMIC DNA]</scope>
    <source>
        <strain evidence="2 3">S2-17</strain>
        <plasmid evidence="3">prb29</plasmid>
    </source>
</reference>
<organism evidence="2 3">
    <name type="scientific">Rhodococcus oxybenzonivorans</name>
    <dbReference type="NCBI Taxonomy" id="1990687"/>
    <lineage>
        <taxon>Bacteria</taxon>
        <taxon>Bacillati</taxon>
        <taxon>Actinomycetota</taxon>
        <taxon>Actinomycetes</taxon>
        <taxon>Mycobacteriales</taxon>
        <taxon>Nocardiaceae</taxon>
        <taxon>Rhodococcus</taxon>
    </lineage>
</organism>
<sequence length="107" mass="11835">MGDAQRFAGPDGLCSWAGLTPRHHESDTVVHRGHITKQGSKLVRWAAVEAIQHQPAATKISVDRARIEARRGKNIGKIAAARKLLTLVYYGLRDEHIRALAYKRTAA</sequence>